<dbReference type="InterPro" id="IPR038763">
    <property type="entry name" value="DHH_sf"/>
</dbReference>
<dbReference type="PANTHER" id="PTHR47618:SF1">
    <property type="entry name" value="BIFUNCTIONAL OLIGORIBONUCLEASE AND PAP PHOSPHATASE NRNA"/>
    <property type="match status" value="1"/>
</dbReference>
<feature type="domain" description="DDH" evidence="1">
    <location>
        <begin position="19"/>
        <end position="156"/>
    </location>
</feature>
<organism evidence="3 4">
    <name type="scientific">Priestia aryabhattai</name>
    <name type="common">Bacillus aryabhattai</name>
    <dbReference type="NCBI Taxonomy" id="412384"/>
    <lineage>
        <taxon>Bacteria</taxon>
        <taxon>Bacillati</taxon>
        <taxon>Bacillota</taxon>
        <taxon>Bacilli</taxon>
        <taxon>Bacillales</taxon>
        <taxon>Bacillaceae</taxon>
        <taxon>Priestia</taxon>
    </lineage>
</organism>
<protein>
    <submittedName>
        <fullName evidence="3">Bifunctional oligoribonuclease/PAP phosphatase NrnA</fullName>
    </submittedName>
</protein>
<dbReference type="Proteomes" id="UP001269400">
    <property type="component" value="Unassembled WGS sequence"/>
</dbReference>
<dbReference type="AlphaFoldDB" id="A0AAX6NCY3"/>
<dbReference type="Pfam" id="PF02272">
    <property type="entry name" value="DHHA1"/>
    <property type="match status" value="1"/>
</dbReference>
<dbReference type="Pfam" id="PF01368">
    <property type="entry name" value="DHH"/>
    <property type="match status" value="1"/>
</dbReference>
<dbReference type="InterPro" id="IPR051319">
    <property type="entry name" value="Oligoribo/pAp-PDE_c-di-AMP_PDE"/>
</dbReference>
<reference evidence="3" key="2">
    <citation type="submission" date="2022-12" db="EMBL/GenBank/DDBJ databases">
        <authorList>
            <person name="Dechsakulwatana C."/>
            <person name="Rungsihiranrut A."/>
            <person name="Muangchinda C."/>
            <person name="Ningthoujam R."/>
            <person name="Klankeo P."/>
            <person name="Pinyakong O."/>
        </authorList>
    </citation>
    <scope>NUCLEOTIDE SEQUENCE</scope>
    <source>
        <strain evidence="3">TL01-2</strain>
    </source>
</reference>
<dbReference type="PANTHER" id="PTHR47618">
    <property type="entry name" value="BIFUNCTIONAL OLIGORIBONUCLEASE AND PAP PHOSPHATASE NRNA"/>
    <property type="match status" value="1"/>
</dbReference>
<comment type="caution">
    <text evidence="3">The sequence shown here is derived from an EMBL/GenBank/DDBJ whole genome shotgun (WGS) entry which is preliminary data.</text>
</comment>
<dbReference type="InterPro" id="IPR003156">
    <property type="entry name" value="DHHA1_dom"/>
</dbReference>
<accession>A0AAX6NCY3</accession>
<dbReference type="RefSeq" id="WP_316910593.1">
    <property type="nucleotide sequence ID" value="NZ_JAPTGD010000002.1"/>
</dbReference>
<gene>
    <name evidence="3" type="ORF">O0Q50_19520</name>
</gene>
<evidence type="ECO:0000259" key="2">
    <source>
        <dbReference type="Pfam" id="PF02272"/>
    </source>
</evidence>
<dbReference type="InterPro" id="IPR001667">
    <property type="entry name" value="DDH_dom"/>
</dbReference>
<evidence type="ECO:0000259" key="1">
    <source>
        <dbReference type="Pfam" id="PF01368"/>
    </source>
</evidence>
<dbReference type="SUPFAM" id="SSF64182">
    <property type="entry name" value="DHH phosphoesterases"/>
    <property type="match status" value="1"/>
</dbReference>
<reference evidence="3" key="1">
    <citation type="journal article" date="2022" name="J Environ Chem Eng">
        <title>Biodegradation of petroleum oil using a constructed nonpathogenic and heavy metal-tolerant bacterial consortium isolated from marine sponges.</title>
        <authorList>
            <person name="Dechsakulwatana C."/>
            <person name="Rungsihiranrut A."/>
            <person name="Muangchinda C."/>
            <person name="Ningthoujam R."/>
            <person name="Klankeo P."/>
            <person name="Pinyakong O."/>
        </authorList>
    </citation>
    <scope>NUCLEOTIDE SEQUENCE</scope>
    <source>
        <strain evidence="3">TL01-2</strain>
    </source>
</reference>
<dbReference type="GO" id="GO:0003676">
    <property type="term" value="F:nucleic acid binding"/>
    <property type="evidence" value="ECO:0007669"/>
    <property type="project" value="InterPro"/>
</dbReference>
<sequence>MTSSIQTQVLDKIKEYSTIIIHRHVFPDPDALGSQCGLKKIIKESFPSKNVYVVGEEVEELKFIHRMDSISDDVYKNALVIVCDTANLPRICDKRFELASFLIKIDHHPDLEPYGNLSWVDTSYSSTSEMIMDLFTKHKHILQLNSEAARLLYIGIVGDTGRFLYRGTTTQTMKYTAELMTFDFNPQLIFSTLYKKDNNTARLQGTLLLNYERSKNGVAHFRMTRNVLEQFGVDRNTAGNLINTLADIEGNKVWVLFIEYPDSIRVRISSAGTVINNVAYRFNGGGHPLASGATVYSWEEADALIQALDATCKEAHKN</sequence>
<evidence type="ECO:0000313" key="3">
    <source>
        <dbReference type="EMBL" id="MDU9693365.1"/>
    </source>
</evidence>
<dbReference type="Gene3D" id="3.10.310.30">
    <property type="match status" value="1"/>
</dbReference>
<dbReference type="EMBL" id="JAPTGD010000002">
    <property type="protein sequence ID" value="MDU9693365.1"/>
    <property type="molecule type" value="Genomic_DNA"/>
</dbReference>
<evidence type="ECO:0000313" key="4">
    <source>
        <dbReference type="Proteomes" id="UP001269400"/>
    </source>
</evidence>
<feature type="domain" description="DHHA1" evidence="2">
    <location>
        <begin position="230"/>
        <end position="314"/>
    </location>
</feature>
<name>A0AAX6NCY3_PRIAR</name>
<dbReference type="Gene3D" id="3.90.1640.10">
    <property type="entry name" value="inorganic pyrophosphatase (n-terminal core)"/>
    <property type="match status" value="1"/>
</dbReference>
<proteinExistence type="predicted"/>